<dbReference type="PANTHER" id="PTHR33988">
    <property type="entry name" value="ENDORIBONUCLEASE MAZF-RELATED"/>
    <property type="match status" value="1"/>
</dbReference>
<sequence length="121" mass="13831">MRELTLDLKRYDIVLVDFGDDVLDGEQGGIRPGLIIQNDVGNYYSGTTIVMPLSTKTYKNRKQPTHTLLKKGKSGLRQDSLLLGECMRQISEKRIIKYIGKVTDEMEKYNIKQVYLANFGE</sequence>
<evidence type="ECO:0000256" key="1">
    <source>
        <dbReference type="ARBA" id="ARBA00007521"/>
    </source>
</evidence>
<dbReference type="Proteomes" id="UP001451571">
    <property type="component" value="Chromosome"/>
</dbReference>
<keyword evidence="3" id="KW-0378">Hydrolase</keyword>
<evidence type="ECO:0000256" key="2">
    <source>
        <dbReference type="ARBA" id="ARBA00022649"/>
    </source>
</evidence>
<reference evidence="3 4" key="1">
    <citation type="submission" date="2024-02" db="EMBL/GenBank/DDBJ databases">
        <title>Bacterial strain from lacustrine sediment.</title>
        <authorList>
            <person name="Petit C."/>
            <person name="Fadhlaoui K."/>
        </authorList>
    </citation>
    <scope>NUCLEOTIDE SEQUENCE [LARGE SCALE GENOMIC DNA]</scope>
    <source>
        <strain evidence="3 4">IPX-CK</strain>
    </source>
</reference>
<evidence type="ECO:0000313" key="4">
    <source>
        <dbReference type="Proteomes" id="UP001451571"/>
    </source>
</evidence>
<dbReference type="RefSeq" id="WP_342759485.1">
    <property type="nucleotide sequence ID" value="NZ_CP146256.1"/>
</dbReference>
<evidence type="ECO:0000313" key="3">
    <source>
        <dbReference type="EMBL" id="XAH75909.1"/>
    </source>
</evidence>
<dbReference type="EMBL" id="CP146256">
    <property type="protein sequence ID" value="XAH75909.1"/>
    <property type="molecule type" value="Genomic_DNA"/>
</dbReference>
<dbReference type="GO" id="GO:0016787">
    <property type="term" value="F:hydrolase activity"/>
    <property type="evidence" value="ECO:0007669"/>
    <property type="project" value="UniProtKB-KW"/>
</dbReference>
<proteinExistence type="inferred from homology"/>
<comment type="similarity">
    <text evidence="1">Belongs to the PemK/MazF family.</text>
</comment>
<dbReference type="Gene3D" id="2.30.30.110">
    <property type="match status" value="1"/>
</dbReference>
<dbReference type="SUPFAM" id="SSF50118">
    <property type="entry name" value="Cell growth inhibitor/plasmid maintenance toxic component"/>
    <property type="match status" value="1"/>
</dbReference>
<gene>
    <name evidence="3" type="ORF">V6984_09180</name>
</gene>
<organism evidence="3 4">
    <name type="scientific">Kineothrix sedimenti</name>
    <dbReference type="NCBI Taxonomy" id="3123317"/>
    <lineage>
        <taxon>Bacteria</taxon>
        <taxon>Bacillati</taxon>
        <taxon>Bacillota</taxon>
        <taxon>Clostridia</taxon>
        <taxon>Lachnospirales</taxon>
        <taxon>Lachnospiraceae</taxon>
        <taxon>Kineothrix</taxon>
    </lineage>
</organism>
<accession>A0ABZ3F036</accession>
<name>A0ABZ3F036_9FIRM</name>
<dbReference type="InterPro" id="IPR011067">
    <property type="entry name" value="Plasmid_toxin/cell-grow_inhib"/>
</dbReference>
<keyword evidence="2" id="KW-1277">Toxin-antitoxin system</keyword>
<dbReference type="PANTHER" id="PTHR33988:SF2">
    <property type="entry name" value="ENDORIBONUCLEASE MAZF"/>
    <property type="match status" value="1"/>
</dbReference>
<dbReference type="Pfam" id="PF02452">
    <property type="entry name" value="PemK_toxin"/>
    <property type="match status" value="1"/>
</dbReference>
<dbReference type="EC" id="3.1.-.-" evidence="3"/>
<dbReference type="InterPro" id="IPR003477">
    <property type="entry name" value="PemK-like"/>
</dbReference>
<protein>
    <submittedName>
        <fullName evidence="3">Type II toxin-antitoxin system PemK/MazF family toxin</fullName>
        <ecNumber evidence="3">3.1.-.-</ecNumber>
    </submittedName>
</protein>
<keyword evidence="4" id="KW-1185">Reference proteome</keyword>